<accession>A0A812X8Z8</accession>
<dbReference type="GO" id="GO:0006508">
    <property type="term" value="P:proteolysis"/>
    <property type="evidence" value="ECO:0007669"/>
    <property type="project" value="InterPro"/>
</dbReference>
<dbReference type="GO" id="GO:0008234">
    <property type="term" value="F:cysteine-type peptidase activity"/>
    <property type="evidence" value="ECO:0007669"/>
    <property type="project" value="InterPro"/>
</dbReference>
<dbReference type="InterPro" id="IPR038765">
    <property type="entry name" value="Papain-like_cys_pep_sf"/>
</dbReference>
<sequence>MAVWLLLGVVLCAAHAEPDVEKVFEQYLKDFNKKYASGERQLRFAAFKENYEHIVLENAKGHSYTLGLNNFTDMTSEEFERTRLGLRKPIQQRTPGSVHSPKLPRTSLPSSVDWRNHGAVTPVKNQEQCGSCWAFSATGALEGAWAIATGSLVSLSEQQLIDCSGSFGNEGCNGGEMDDAFQYDEQTALCTEQSYPYMAETGTCETSSCTVAIPAYSVHSYVDVPTDDERALMDAVAQQPVSVAIEADKRAFQNYQSGVLSKLCGTKLDHGVLVVGYGSQWGKDYWLVKNSWGAFWGENGY</sequence>
<dbReference type="InterPro" id="IPR025660">
    <property type="entry name" value="Pept_his_AS"/>
</dbReference>
<feature type="signal peptide" evidence="5">
    <location>
        <begin position="1"/>
        <end position="16"/>
    </location>
</feature>
<dbReference type="InterPro" id="IPR000169">
    <property type="entry name" value="Pept_cys_AS"/>
</dbReference>
<dbReference type="SUPFAM" id="SSF54001">
    <property type="entry name" value="Cysteine proteinases"/>
    <property type="match status" value="1"/>
</dbReference>
<feature type="region of interest" description="Disordered" evidence="4">
    <location>
        <begin position="90"/>
        <end position="111"/>
    </location>
</feature>
<gene>
    <name evidence="8" type="primary">XCP2</name>
    <name evidence="8" type="ORF">SPIL2461_LOCUS20689</name>
</gene>
<dbReference type="InterPro" id="IPR013201">
    <property type="entry name" value="Prot_inhib_I29"/>
</dbReference>
<evidence type="ECO:0000313" key="8">
    <source>
        <dbReference type="EMBL" id="CAE7724142.1"/>
    </source>
</evidence>
<evidence type="ECO:0000256" key="3">
    <source>
        <dbReference type="ARBA" id="ARBA00023157"/>
    </source>
</evidence>
<feature type="domain" description="Peptidase C1A papain C-terminal" evidence="6">
    <location>
        <begin position="108"/>
        <end position="301"/>
    </location>
</feature>
<evidence type="ECO:0000256" key="4">
    <source>
        <dbReference type="SAM" id="MobiDB-lite"/>
    </source>
</evidence>
<organism evidence="8 9">
    <name type="scientific">Symbiodinium pilosum</name>
    <name type="common">Dinoflagellate</name>
    <dbReference type="NCBI Taxonomy" id="2952"/>
    <lineage>
        <taxon>Eukaryota</taxon>
        <taxon>Sar</taxon>
        <taxon>Alveolata</taxon>
        <taxon>Dinophyceae</taxon>
        <taxon>Suessiales</taxon>
        <taxon>Symbiodiniaceae</taxon>
        <taxon>Symbiodinium</taxon>
    </lineage>
</organism>
<comment type="similarity">
    <text evidence="1">Belongs to the peptidase C1 family.</text>
</comment>
<dbReference type="OrthoDB" id="190265at2759"/>
<keyword evidence="2" id="KW-0865">Zymogen</keyword>
<evidence type="ECO:0000256" key="5">
    <source>
        <dbReference type="SAM" id="SignalP"/>
    </source>
</evidence>
<dbReference type="InterPro" id="IPR000668">
    <property type="entry name" value="Peptidase_C1A_C"/>
</dbReference>
<dbReference type="PROSITE" id="PS00139">
    <property type="entry name" value="THIOL_PROTEASE_CYS"/>
    <property type="match status" value="1"/>
</dbReference>
<dbReference type="Pfam" id="PF00112">
    <property type="entry name" value="Peptidase_C1"/>
    <property type="match status" value="1"/>
</dbReference>
<evidence type="ECO:0000256" key="1">
    <source>
        <dbReference type="ARBA" id="ARBA00008455"/>
    </source>
</evidence>
<evidence type="ECO:0000313" key="9">
    <source>
        <dbReference type="Proteomes" id="UP000649617"/>
    </source>
</evidence>
<dbReference type="PROSITE" id="PS00639">
    <property type="entry name" value="THIOL_PROTEASE_HIS"/>
    <property type="match status" value="1"/>
</dbReference>
<dbReference type="Gene3D" id="3.90.70.10">
    <property type="entry name" value="Cysteine proteinases"/>
    <property type="match status" value="1"/>
</dbReference>
<dbReference type="Pfam" id="PF08246">
    <property type="entry name" value="Inhibitor_I29"/>
    <property type="match status" value="1"/>
</dbReference>
<dbReference type="SMART" id="SM00645">
    <property type="entry name" value="Pept_C1"/>
    <property type="match status" value="1"/>
</dbReference>
<dbReference type="SMART" id="SM00848">
    <property type="entry name" value="Inhibitor_I29"/>
    <property type="match status" value="1"/>
</dbReference>
<evidence type="ECO:0000259" key="6">
    <source>
        <dbReference type="SMART" id="SM00645"/>
    </source>
</evidence>
<dbReference type="InterPro" id="IPR039417">
    <property type="entry name" value="Peptidase_C1A_papain-like"/>
</dbReference>
<evidence type="ECO:0000256" key="2">
    <source>
        <dbReference type="ARBA" id="ARBA00023145"/>
    </source>
</evidence>
<comment type="caution">
    <text evidence="8">The sequence shown here is derived from an EMBL/GenBank/DDBJ whole genome shotgun (WGS) entry which is preliminary data.</text>
</comment>
<keyword evidence="9" id="KW-1185">Reference proteome</keyword>
<proteinExistence type="inferred from homology"/>
<dbReference type="PRINTS" id="PR00705">
    <property type="entry name" value="PAPAIN"/>
</dbReference>
<dbReference type="AlphaFoldDB" id="A0A812X8Z8"/>
<reference evidence="8" key="1">
    <citation type="submission" date="2021-02" db="EMBL/GenBank/DDBJ databases">
        <authorList>
            <person name="Dougan E. K."/>
            <person name="Rhodes N."/>
            <person name="Thang M."/>
            <person name="Chan C."/>
        </authorList>
    </citation>
    <scope>NUCLEOTIDE SEQUENCE</scope>
</reference>
<dbReference type="CDD" id="cd02248">
    <property type="entry name" value="Peptidase_C1A"/>
    <property type="match status" value="1"/>
</dbReference>
<feature type="domain" description="Cathepsin propeptide inhibitor" evidence="7">
    <location>
        <begin position="24"/>
        <end position="79"/>
    </location>
</feature>
<dbReference type="InterPro" id="IPR013128">
    <property type="entry name" value="Peptidase_C1A"/>
</dbReference>
<feature type="non-terminal residue" evidence="8">
    <location>
        <position position="301"/>
    </location>
</feature>
<evidence type="ECO:0000259" key="7">
    <source>
        <dbReference type="SMART" id="SM00848"/>
    </source>
</evidence>
<dbReference type="FunFam" id="3.90.70.10:FF:000039">
    <property type="entry name" value="Cysteine proteinase 2, putative"/>
    <property type="match status" value="1"/>
</dbReference>
<feature type="chain" id="PRO_5032658460" evidence="5">
    <location>
        <begin position="17"/>
        <end position="301"/>
    </location>
</feature>
<dbReference type="Proteomes" id="UP000649617">
    <property type="component" value="Unassembled WGS sequence"/>
</dbReference>
<keyword evidence="5" id="KW-0732">Signal</keyword>
<protein>
    <submittedName>
        <fullName evidence="8">XCP2 protein</fullName>
    </submittedName>
</protein>
<name>A0A812X8Z8_SYMPI</name>
<dbReference type="PANTHER" id="PTHR12411">
    <property type="entry name" value="CYSTEINE PROTEASE FAMILY C1-RELATED"/>
    <property type="match status" value="1"/>
</dbReference>
<keyword evidence="3" id="KW-1015">Disulfide bond</keyword>
<dbReference type="EMBL" id="CAJNIZ010045571">
    <property type="protein sequence ID" value="CAE7724142.1"/>
    <property type="molecule type" value="Genomic_DNA"/>
</dbReference>